<dbReference type="Pfam" id="PF07291">
    <property type="entry name" value="MauE"/>
    <property type="match status" value="1"/>
</dbReference>
<accession>A0A0W8FW20</accession>
<feature type="transmembrane region" description="Helical" evidence="5">
    <location>
        <begin position="81"/>
        <end position="102"/>
    </location>
</feature>
<reference evidence="7" key="1">
    <citation type="journal article" date="2015" name="Proc. Natl. Acad. Sci. U.S.A.">
        <title>Networks of energetic and metabolic interactions define dynamics in microbial communities.</title>
        <authorList>
            <person name="Embree M."/>
            <person name="Liu J.K."/>
            <person name="Al-Bassam M.M."/>
            <person name="Zengler K."/>
        </authorList>
    </citation>
    <scope>NUCLEOTIDE SEQUENCE</scope>
</reference>
<evidence type="ECO:0000256" key="5">
    <source>
        <dbReference type="SAM" id="Phobius"/>
    </source>
</evidence>
<comment type="caution">
    <text evidence="7">The sequence shown here is derived from an EMBL/GenBank/DDBJ whole genome shotgun (WGS) entry which is preliminary data.</text>
</comment>
<evidence type="ECO:0000313" key="7">
    <source>
        <dbReference type="EMBL" id="KUG24451.1"/>
    </source>
</evidence>
<dbReference type="EMBL" id="LNQE01000847">
    <property type="protein sequence ID" value="KUG24451.1"/>
    <property type="molecule type" value="Genomic_DNA"/>
</dbReference>
<proteinExistence type="predicted"/>
<dbReference type="AlphaFoldDB" id="A0A0W8FW20"/>
<evidence type="ECO:0000259" key="6">
    <source>
        <dbReference type="Pfam" id="PF07291"/>
    </source>
</evidence>
<evidence type="ECO:0000256" key="4">
    <source>
        <dbReference type="ARBA" id="ARBA00023136"/>
    </source>
</evidence>
<dbReference type="InterPro" id="IPR009908">
    <property type="entry name" value="Methylamine_util_MauE"/>
</dbReference>
<feature type="transmembrane region" description="Helical" evidence="5">
    <location>
        <begin position="108"/>
        <end position="129"/>
    </location>
</feature>
<keyword evidence="3 5" id="KW-1133">Transmembrane helix</keyword>
<feature type="transmembrane region" description="Helical" evidence="5">
    <location>
        <begin position="12"/>
        <end position="31"/>
    </location>
</feature>
<feature type="transmembrane region" description="Helical" evidence="5">
    <location>
        <begin position="53"/>
        <end position="74"/>
    </location>
</feature>
<evidence type="ECO:0000256" key="1">
    <source>
        <dbReference type="ARBA" id="ARBA00004141"/>
    </source>
</evidence>
<organism evidence="7">
    <name type="scientific">hydrocarbon metagenome</name>
    <dbReference type="NCBI Taxonomy" id="938273"/>
    <lineage>
        <taxon>unclassified sequences</taxon>
        <taxon>metagenomes</taxon>
        <taxon>ecological metagenomes</taxon>
    </lineage>
</organism>
<evidence type="ECO:0000256" key="2">
    <source>
        <dbReference type="ARBA" id="ARBA00022692"/>
    </source>
</evidence>
<name>A0A0W8FW20_9ZZZZ</name>
<keyword evidence="4 5" id="KW-0472">Membrane</keyword>
<sequence length="138" mass="15615">MKSQKSPRPFLPATALICRLALAIIFLYAGIEKVIYPGDFAVAIYNYRLLPDYAINFVAVFLPWLEITIALSLIIGINVRVAALLSSILFMTFATVCCFGSSSGNINWSYLIHDLFLFCISIFILILVFDRGWRYFLT</sequence>
<dbReference type="GO" id="GO:0016020">
    <property type="term" value="C:membrane"/>
    <property type="evidence" value="ECO:0007669"/>
    <property type="project" value="UniProtKB-SubCell"/>
</dbReference>
<protein>
    <submittedName>
        <fullName evidence="7">Putative methylamine utilization protein maue</fullName>
    </submittedName>
</protein>
<dbReference type="GO" id="GO:0030416">
    <property type="term" value="P:methylamine metabolic process"/>
    <property type="evidence" value="ECO:0007669"/>
    <property type="project" value="InterPro"/>
</dbReference>
<keyword evidence="2 5" id="KW-0812">Transmembrane</keyword>
<gene>
    <name evidence="7" type="ORF">ASZ90_005739</name>
</gene>
<comment type="subcellular location">
    <subcellularLocation>
        <location evidence="1">Membrane</location>
        <topology evidence="1">Multi-pass membrane protein</topology>
    </subcellularLocation>
</comment>
<evidence type="ECO:0000256" key="3">
    <source>
        <dbReference type="ARBA" id="ARBA00022989"/>
    </source>
</evidence>
<feature type="domain" description="Methylamine utilisation protein MauE" evidence="6">
    <location>
        <begin position="13"/>
        <end position="95"/>
    </location>
</feature>